<feature type="coiled-coil region" evidence="2">
    <location>
        <begin position="156"/>
        <end position="212"/>
    </location>
</feature>
<reference evidence="4 5" key="1">
    <citation type="journal article" date="2018" name="BMC Genomics">
        <title>Comparative genome analyses reveal sequence features reflecting distinct modes of host-adaptation between dicot and monocot powdery mildew.</title>
        <authorList>
            <person name="Wu Y."/>
            <person name="Ma X."/>
            <person name="Pan Z."/>
            <person name="Kale S.D."/>
            <person name="Song Y."/>
            <person name="King H."/>
            <person name="Zhang Q."/>
            <person name="Presley C."/>
            <person name="Deng X."/>
            <person name="Wei C.I."/>
            <person name="Xiao S."/>
        </authorList>
    </citation>
    <scope>NUCLEOTIDE SEQUENCE [LARGE SCALE GENOMIC DNA]</scope>
    <source>
        <strain evidence="4">UMSG3</strain>
    </source>
</reference>
<evidence type="ECO:0000313" key="5">
    <source>
        <dbReference type="Proteomes" id="UP000283383"/>
    </source>
</evidence>
<feature type="region of interest" description="Disordered" evidence="3">
    <location>
        <begin position="55"/>
        <end position="84"/>
    </location>
</feature>
<protein>
    <submittedName>
        <fullName evidence="4">Putative iq calmodulin-binding motif domain protein</fullName>
    </submittedName>
</protein>
<dbReference type="GO" id="GO:0010737">
    <property type="term" value="P:protein kinase A signaling"/>
    <property type="evidence" value="ECO:0007669"/>
    <property type="project" value="TreeGrafter"/>
</dbReference>
<keyword evidence="5" id="KW-1185">Reference proteome</keyword>
<dbReference type="PANTHER" id="PTHR12832">
    <property type="entry name" value="TESTIS-SPECIFIC PROTEIN PBS13 T-COMPLEX 11"/>
    <property type="match status" value="1"/>
</dbReference>
<gene>
    <name evidence="4" type="ORF">GcM3_107010</name>
</gene>
<dbReference type="EMBL" id="MCBQ01010777">
    <property type="protein sequence ID" value="RKF71138.1"/>
    <property type="molecule type" value="Genomic_DNA"/>
</dbReference>
<dbReference type="Proteomes" id="UP000283383">
    <property type="component" value="Unassembled WGS sequence"/>
</dbReference>
<evidence type="ECO:0000313" key="4">
    <source>
        <dbReference type="EMBL" id="RKF71138.1"/>
    </source>
</evidence>
<evidence type="ECO:0000256" key="2">
    <source>
        <dbReference type="SAM" id="Coils"/>
    </source>
</evidence>
<name>A0A420I9C6_9PEZI</name>
<accession>A0A420I9C6</accession>
<sequence length="983" mass="112996">MMNNTPTKVNSADHSFAQSKTQALQENPNLDLIFEEISEKRVIVPPPRIAARFYRPTISRRKPSAASSRRNSISSAHSYQSNTCNREAQSRFFAQHQRRNNIIEDRKARLADRAAHVEKVRLRAAFFKAAPRSTTNSEERALAAQQAREKNLADIVAACAEEVRRAKEIAETMKEKREADGKRLRKDMEERLAEAEKRREKNLRRCSSIKRRCSLSNSYKILTAQENEIMNIAASRIQRQWRTYQRKKIVKQFSTLGLSIERVKQESFDYVAGLLEQVNVLTTMARLLRVCGLKYTEGRSVSEMTSVKAFLSAYLITGHPRQTLSTRIEIEDIQYKETCPLIKDDLENIQVQDLVNKARNLLITFEHTVIQLNNLNKYLPSLTQQSSLSQNYASFFDAFIAWKARDSEALIEVLLLQFIELEKIWLSVKDISEKTVAETYKDGIRENQIMLMARIKRLAGEKRYKDAISKALQEAHASRSTRKPLKQTQSFATIPNESSKESADRLKIAEKAMAAALHTLIPKTQPQSTVISKADVIRFAQPVMQDNRIVTHEIAIDREYRIGEEFLADKNTSMQSAFENMRNDIKAGNSDIWVLAMAENVQKKLQRLLTEGKPMYDSIGEWLNQSFIATQLRHQSFSFNNFFDEIGRLLPKLCAPFRDKQIKEIIQKNFQDNDVVSRLEALMHALDILQIDYANFLLQRQTPLILANAAQYETYQFMQQLAEPGGSLRSTEAAWKKAQDKVIAEVSKRDPENINKPMNEKIYIQMLVDVFTIPAHENEIPETLQLDKHRILRIRDEIRRIVTCGAILLQCKNLLKRDVRSLWKTEGTRIYLVLENSKSQEQAAQGIQAALESYRSMPIATKDYIQNFVVNRAIEAFSSSQSYLKEPVIHLLLRRLSGYILTRLGTRTEKEKTKAPNTTSESLVSLGLPEFSQKVGEIIHEIGRVAAVDREAHGRWYEQIIEKYSNKQIENSDQMDIDMSLTR</sequence>
<evidence type="ECO:0000256" key="1">
    <source>
        <dbReference type="ARBA" id="ARBA00010954"/>
    </source>
</evidence>
<dbReference type="AlphaFoldDB" id="A0A420I9C6"/>
<proteinExistence type="inferred from homology"/>
<dbReference type="Pfam" id="PF05794">
    <property type="entry name" value="Tcp11"/>
    <property type="match status" value="1"/>
</dbReference>
<dbReference type="InterPro" id="IPR008862">
    <property type="entry name" value="Tcp11"/>
</dbReference>
<comment type="caution">
    <text evidence="4">The sequence shown here is derived from an EMBL/GenBank/DDBJ whole genome shotgun (WGS) entry which is preliminary data.</text>
</comment>
<dbReference type="PANTHER" id="PTHR12832:SF18">
    <property type="entry name" value="IQ CALMODULIN-BINDING MOTIF DOMAIN PROTEIN (AFU_ORTHOLOGUE AFUA_1G08920)"/>
    <property type="match status" value="1"/>
</dbReference>
<feature type="compositionally biased region" description="Low complexity" evidence="3">
    <location>
        <begin position="64"/>
        <end position="78"/>
    </location>
</feature>
<keyword evidence="2" id="KW-0175">Coiled coil</keyword>
<evidence type="ECO:0000256" key="3">
    <source>
        <dbReference type="SAM" id="MobiDB-lite"/>
    </source>
</evidence>
<dbReference type="STRING" id="62708.A0A420I9C6"/>
<comment type="similarity">
    <text evidence="1">Belongs to the TCP11 family.</text>
</comment>
<organism evidence="4 5">
    <name type="scientific">Golovinomyces cichoracearum</name>
    <dbReference type="NCBI Taxonomy" id="62708"/>
    <lineage>
        <taxon>Eukaryota</taxon>
        <taxon>Fungi</taxon>
        <taxon>Dikarya</taxon>
        <taxon>Ascomycota</taxon>
        <taxon>Pezizomycotina</taxon>
        <taxon>Leotiomycetes</taxon>
        <taxon>Erysiphales</taxon>
        <taxon>Erysiphaceae</taxon>
        <taxon>Golovinomyces</taxon>
    </lineage>
</organism>